<accession>A0A2K8K8H2</accession>
<sequence length="346" mass="36189">MTMADITIMGAGAFGLSLALVCAERGARVHVIEKRHIGAGSSGGLVGALAPHVPENWNPKKAFQFDALRMAEGFWARVATLSDIDPGYARLGRVQPVTEAALDLAQARASNAEELWQGFANWRVIPAQDAPGLPLISPSGWVIHDTLSARIQPRRAGQALAAAVQTLGGRISFGDAPVADGLTVWATGYEGLQDLSVALGRPIGSGVKGQSILLQHACENAPQIFADGLHIVPHADGTVAIGSTSEREFTDASSVDGQCDELLARARAVCPALQDAPVIDAWAGVRPRAKSRAPLLGPWPGREGHFVFNGGFKIGFAMAPILAGCMADLVLEGRDTIPDGFGFGAV</sequence>
<proteinExistence type="predicted"/>
<dbReference type="SUPFAM" id="SSF51971">
    <property type="entry name" value="Nucleotide-binding domain"/>
    <property type="match status" value="1"/>
</dbReference>
<dbReference type="InterPro" id="IPR036188">
    <property type="entry name" value="FAD/NAD-bd_sf"/>
</dbReference>
<dbReference type="GO" id="GO:0016491">
    <property type="term" value="F:oxidoreductase activity"/>
    <property type="evidence" value="ECO:0007669"/>
    <property type="project" value="UniProtKB-KW"/>
</dbReference>
<dbReference type="GO" id="GO:0005737">
    <property type="term" value="C:cytoplasm"/>
    <property type="evidence" value="ECO:0007669"/>
    <property type="project" value="TreeGrafter"/>
</dbReference>
<dbReference type="PANTHER" id="PTHR13847:SF289">
    <property type="entry name" value="GLYCINE OXIDASE"/>
    <property type="match status" value="1"/>
</dbReference>
<dbReference type="EMBL" id="CP024899">
    <property type="protein sequence ID" value="ATX65739.1"/>
    <property type="molecule type" value="Genomic_DNA"/>
</dbReference>
<feature type="domain" description="FAD dependent oxidoreductase" evidence="2">
    <location>
        <begin position="5"/>
        <end position="329"/>
    </location>
</feature>
<keyword evidence="1" id="KW-0560">Oxidoreductase</keyword>
<protein>
    <submittedName>
        <fullName evidence="3">FAD-dependent oxidoreductase</fullName>
    </submittedName>
</protein>
<keyword evidence="4" id="KW-1185">Reference proteome</keyword>
<dbReference type="OrthoDB" id="7818064at2"/>
<name>A0A2K8K8H2_9RHOB</name>
<dbReference type="PANTHER" id="PTHR13847">
    <property type="entry name" value="SARCOSINE DEHYDROGENASE-RELATED"/>
    <property type="match status" value="1"/>
</dbReference>
<organism evidence="3 4">
    <name type="scientific">Roseinatronobacter bogoriensis subsp. barguzinensis</name>
    <dbReference type="NCBI Taxonomy" id="441209"/>
    <lineage>
        <taxon>Bacteria</taxon>
        <taxon>Pseudomonadati</taxon>
        <taxon>Pseudomonadota</taxon>
        <taxon>Alphaproteobacteria</taxon>
        <taxon>Rhodobacterales</taxon>
        <taxon>Paracoccaceae</taxon>
        <taxon>Roseinatronobacter</taxon>
    </lineage>
</organism>
<dbReference type="InterPro" id="IPR006076">
    <property type="entry name" value="FAD-dep_OxRdtase"/>
</dbReference>
<dbReference type="STRING" id="441209.GCA_001870665_01333"/>
<dbReference type="KEGG" id="rbg:BG454_07780"/>
<evidence type="ECO:0000313" key="3">
    <source>
        <dbReference type="EMBL" id="ATX65739.1"/>
    </source>
</evidence>
<evidence type="ECO:0000256" key="1">
    <source>
        <dbReference type="ARBA" id="ARBA00023002"/>
    </source>
</evidence>
<reference evidence="3 4" key="1">
    <citation type="submission" date="2017-11" db="EMBL/GenBank/DDBJ databases">
        <title>Revised Sequence and Annotation of the Rhodobaca barguzinensis strain alga05 Genome.</title>
        <authorList>
            <person name="Kopejtka K."/>
            <person name="Tomasch J.M."/>
            <person name="Bunk B."/>
            <person name="Koblizek M."/>
        </authorList>
    </citation>
    <scope>NUCLEOTIDE SEQUENCE [LARGE SCALE GENOMIC DNA]</scope>
    <source>
        <strain evidence="4">alga05</strain>
    </source>
</reference>
<dbReference type="Gene3D" id="3.30.9.10">
    <property type="entry name" value="D-Amino Acid Oxidase, subunit A, domain 2"/>
    <property type="match status" value="2"/>
</dbReference>
<evidence type="ECO:0000313" key="4">
    <source>
        <dbReference type="Proteomes" id="UP000228948"/>
    </source>
</evidence>
<gene>
    <name evidence="3" type="ORF">BG454_07780</name>
</gene>
<dbReference type="Gene3D" id="3.50.50.60">
    <property type="entry name" value="FAD/NAD(P)-binding domain"/>
    <property type="match status" value="2"/>
</dbReference>
<dbReference type="AlphaFoldDB" id="A0A2K8K8H2"/>
<dbReference type="Proteomes" id="UP000228948">
    <property type="component" value="Chromosome"/>
</dbReference>
<evidence type="ECO:0000259" key="2">
    <source>
        <dbReference type="Pfam" id="PF01266"/>
    </source>
</evidence>
<dbReference type="Pfam" id="PF01266">
    <property type="entry name" value="DAO"/>
    <property type="match status" value="1"/>
</dbReference>